<proteinExistence type="predicted"/>
<gene>
    <name evidence="2" type="ORF">Plec18167_001295</name>
</gene>
<dbReference type="InterPro" id="IPR018858">
    <property type="entry name" value="DUF2458"/>
</dbReference>
<name>A0ABR3YCU3_9EURO</name>
<feature type="region of interest" description="Disordered" evidence="1">
    <location>
        <begin position="24"/>
        <end position="52"/>
    </location>
</feature>
<keyword evidence="3" id="KW-1185">Reference proteome</keyword>
<comment type="caution">
    <text evidence="2">The sequence shown here is derived from an EMBL/GenBank/DDBJ whole genome shotgun (WGS) entry which is preliminary data.</text>
</comment>
<accession>A0ABR3YCU3</accession>
<dbReference type="Proteomes" id="UP001583193">
    <property type="component" value="Unassembled WGS sequence"/>
</dbReference>
<organism evidence="2 3">
    <name type="scientific">Paecilomyces lecythidis</name>
    <dbReference type="NCBI Taxonomy" id="3004212"/>
    <lineage>
        <taxon>Eukaryota</taxon>
        <taxon>Fungi</taxon>
        <taxon>Dikarya</taxon>
        <taxon>Ascomycota</taxon>
        <taxon>Pezizomycotina</taxon>
        <taxon>Eurotiomycetes</taxon>
        <taxon>Eurotiomycetidae</taxon>
        <taxon>Eurotiales</taxon>
        <taxon>Thermoascaceae</taxon>
        <taxon>Paecilomyces</taxon>
    </lineage>
</organism>
<evidence type="ECO:0000313" key="2">
    <source>
        <dbReference type="EMBL" id="KAL1885800.1"/>
    </source>
</evidence>
<evidence type="ECO:0000256" key="1">
    <source>
        <dbReference type="SAM" id="MobiDB-lite"/>
    </source>
</evidence>
<feature type="compositionally biased region" description="Polar residues" evidence="1">
    <location>
        <begin position="24"/>
        <end position="43"/>
    </location>
</feature>
<reference evidence="2 3" key="1">
    <citation type="journal article" date="2024" name="IMA Fungus">
        <title>IMA Genome - F19 : A genome assembly and annotation guide to empower mycologists, including annotated draft genome sequences of Ceratocystis pirilliformis, Diaporthe australafricana, Fusarium ophioides, Paecilomyces lecythidis, and Sporothrix stenoceras.</title>
        <authorList>
            <person name="Aylward J."/>
            <person name="Wilson A.M."/>
            <person name="Visagie C.M."/>
            <person name="Spraker J."/>
            <person name="Barnes I."/>
            <person name="Buitendag C."/>
            <person name="Ceriani C."/>
            <person name="Del Mar Angel L."/>
            <person name="du Plessis D."/>
            <person name="Fuchs T."/>
            <person name="Gasser K."/>
            <person name="Kramer D."/>
            <person name="Li W."/>
            <person name="Munsamy K."/>
            <person name="Piso A."/>
            <person name="Price J.L."/>
            <person name="Sonnekus B."/>
            <person name="Thomas C."/>
            <person name="van der Nest A."/>
            <person name="van Dijk A."/>
            <person name="van Heerden A."/>
            <person name="van Vuuren N."/>
            <person name="Yilmaz N."/>
            <person name="Duong T.A."/>
            <person name="van der Merwe N.A."/>
            <person name="Wingfield M.J."/>
            <person name="Wingfield B.D."/>
        </authorList>
    </citation>
    <scope>NUCLEOTIDE SEQUENCE [LARGE SCALE GENOMIC DNA]</scope>
    <source>
        <strain evidence="2 3">CMW 18167</strain>
    </source>
</reference>
<sequence length="270" mass="29420">MASSNNPDLEAVLKTLSAFTTPANANQASFNNHGTNPSLQHANGSRDVEEYEPSDALLSLPSQPQQTIRHAPSTAAVAAKDPVPRPGTNTPDASTIVTWPAALKHVMRTVSQNEALQSKIRRLIRSQHEHEKQWWNGREALVEKQKARGEKKKKLDEVLRSVGAPVSESKEVSTAEEDRAELSNYDAKVYKASADMAKALDSELRALGIPFFAVKHTLVKAAPGEGGKAISESSAIHTNLEGSEDGTLSREELSALQRRMLELLQDLCNQ</sequence>
<protein>
    <submittedName>
        <fullName evidence="2">Uncharacterized protein</fullName>
    </submittedName>
</protein>
<dbReference type="EMBL" id="JAVDPF010000002">
    <property type="protein sequence ID" value="KAL1885800.1"/>
    <property type="molecule type" value="Genomic_DNA"/>
</dbReference>
<evidence type="ECO:0000313" key="3">
    <source>
        <dbReference type="Proteomes" id="UP001583193"/>
    </source>
</evidence>
<dbReference type="Pfam" id="PF10454">
    <property type="entry name" value="DUF2458"/>
    <property type="match status" value="1"/>
</dbReference>